<proteinExistence type="inferred from homology"/>
<organism evidence="8 9">
    <name type="scientific">Monoraphidium neglectum</name>
    <dbReference type="NCBI Taxonomy" id="145388"/>
    <lineage>
        <taxon>Eukaryota</taxon>
        <taxon>Viridiplantae</taxon>
        <taxon>Chlorophyta</taxon>
        <taxon>core chlorophytes</taxon>
        <taxon>Chlorophyceae</taxon>
        <taxon>CS clade</taxon>
        <taxon>Sphaeropleales</taxon>
        <taxon>Selenastraceae</taxon>
        <taxon>Monoraphidium</taxon>
    </lineage>
</organism>
<evidence type="ECO:0000256" key="2">
    <source>
        <dbReference type="ARBA" id="ARBA00009533"/>
    </source>
</evidence>
<evidence type="ECO:0000256" key="5">
    <source>
        <dbReference type="ARBA" id="ARBA00023239"/>
    </source>
</evidence>
<evidence type="ECO:0000256" key="4">
    <source>
        <dbReference type="ARBA" id="ARBA00022898"/>
    </source>
</evidence>
<evidence type="ECO:0000313" key="8">
    <source>
        <dbReference type="EMBL" id="KIZ01763.1"/>
    </source>
</evidence>
<dbReference type="KEGG" id="mng:MNEG_6200"/>
<dbReference type="RefSeq" id="XP_013900782.1">
    <property type="nucleotide sequence ID" value="XM_014045328.1"/>
</dbReference>
<protein>
    <recommendedName>
        <fullName evidence="3">glutamate decarboxylase</fullName>
        <ecNumber evidence="3">4.1.1.15</ecNumber>
    </recommendedName>
</protein>
<dbReference type="Gene3D" id="3.90.1150.160">
    <property type="match status" value="1"/>
</dbReference>
<dbReference type="SUPFAM" id="SSF53383">
    <property type="entry name" value="PLP-dependent transferases"/>
    <property type="match status" value="1"/>
</dbReference>
<dbReference type="EMBL" id="KK101206">
    <property type="protein sequence ID" value="KIZ01763.1"/>
    <property type="molecule type" value="Genomic_DNA"/>
</dbReference>
<keyword evidence="4 7" id="KW-0663">Pyridoxal phosphate</keyword>
<accession>A0A0D2JRZ4</accession>
<dbReference type="InterPro" id="IPR010107">
    <property type="entry name" value="Glutamate_decarboxylase"/>
</dbReference>
<dbReference type="GO" id="GO:0004351">
    <property type="term" value="F:glutamate decarboxylase activity"/>
    <property type="evidence" value="ECO:0007669"/>
    <property type="project" value="UniProtKB-EC"/>
</dbReference>
<gene>
    <name evidence="8" type="ORF">MNEG_6200</name>
</gene>
<comment type="catalytic activity">
    <reaction evidence="6">
        <text>L-glutamate + H(+) = 4-aminobutanoate + CO2</text>
        <dbReference type="Rhea" id="RHEA:17785"/>
        <dbReference type="ChEBI" id="CHEBI:15378"/>
        <dbReference type="ChEBI" id="CHEBI:16526"/>
        <dbReference type="ChEBI" id="CHEBI:29985"/>
        <dbReference type="ChEBI" id="CHEBI:59888"/>
        <dbReference type="EC" id="4.1.1.15"/>
    </reaction>
</comment>
<evidence type="ECO:0000256" key="3">
    <source>
        <dbReference type="ARBA" id="ARBA00012421"/>
    </source>
</evidence>
<dbReference type="GO" id="GO:0005829">
    <property type="term" value="C:cytosol"/>
    <property type="evidence" value="ECO:0007669"/>
    <property type="project" value="TreeGrafter"/>
</dbReference>
<dbReference type="GO" id="GO:0030170">
    <property type="term" value="F:pyridoxal phosphate binding"/>
    <property type="evidence" value="ECO:0007669"/>
    <property type="project" value="InterPro"/>
</dbReference>
<evidence type="ECO:0000256" key="6">
    <source>
        <dbReference type="ARBA" id="ARBA00048868"/>
    </source>
</evidence>
<dbReference type="GeneID" id="25739076"/>
<dbReference type="EC" id="4.1.1.15" evidence="3"/>
<dbReference type="STRING" id="145388.A0A0D2JRZ4"/>
<dbReference type="InterPro" id="IPR002129">
    <property type="entry name" value="PyrdxlP-dep_de-COase"/>
</dbReference>
<reference evidence="8 9" key="1">
    <citation type="journal article" date="2013" name="BMC Genomics">
        <title>Reconstruction of the lipid metabolism for the microalga Monoraphidium neglectum from its genome sequence reveals characteristics suitable for biofuel production.</title>
        <authorList>
            <person name="Bogen C."/>
            <person name="Al-Dilaimi A."/>
            <person name="Albersmeier A."/>
            <person name="Wichmann J."/>
            <person name="Grundmann M."/>
            <person name="Rupp O."/>
            <person name="Lauersen K.J."/>
            <person name="Blifernez-Klassen O."/>
            <person name="Kalinowski J."/>
            <person name="Goesmann A."/>
            <person name="Mussgnug J.H."/>
            <person name="Kruse O."/>
        </authorList>
    </citation>
    <scope>NUCLEOTIDE SEQUENCE [LARGE SCALE GENOMIC DNA]</scope>
    <source>
        <strain evidence="8 9">SAG 48.87</strain>
    </source>
</reference>
<dbReference type="InterPro" id="IPR015424">
    <property type="entry name" value="PyrdxlP-dep_Trfase"/>
</dbReference>
<name>A0A0D2JRZ4_9CHLO</name>
<dbReference type="Gene3D" id="3.40.640.10">
    <property type="entry name" value="Type I PLP-dependent aspartate aminotransferase-like (Major domain)"/>
    <property type="match status" value="2"/>
</dbReference>
<dbReference type="AlphaFoldDB" id="A0A0D2JRZ4"/>
<evidence type="ECO:0000313" key="9">
    <source>
        <dbReference type="Proteomes" id="UP000054498"/>
    </source>
</evidence>
<evidence type="ECO:0000256" key="7">
    <source>
        <dbReference type="RuleBase" id="RU000382"/>
    </source>
</evidence>
<sequence>MLADLFNSPARGTRATGTASIGSSEAIMLAGLAFKKRWMAKRKAAGLPYDKPNLIMSSTTQVCWHKFTRYWDVEERLVPVEEGRYGITADLAKELIDDCTIGVVGILGSTYNGEFEDIAALDAMVEEVRLERGLEVPIHVDAASGGFIAPFLYPDLAWDFRLKNVNYLGEDQATVTLNFSRGASHVIAQYFQLLRLGRDGYSRIMNNLVSIKRRLEDGILATGAFEMLSKEVGVPLVAFRLKKRVDENGNEVPRLWDEYVFSHTLHQKGWMLPAYTMSEHATDIKLLRAVIRVDHSMTLISKLLEAIQGAVRQLDETEKHNETHFKQLQEKLRAVHERDDSLLRNQTIKTTAPC</sequence>
<evidence type="ECO:0000256" key="1">
    <source>
        <dbReference type="ARBA" id="ARBA00001933"/>
    </source>
</evidence>
<comment type="similarity">
    <text evidence="2 7">Belongs to the group II decarboxylase family.</text>
</comment>
<dbReference type="InterPro" id="IPR015421">
    <property type="entry name" value="PyrdxlP-dep_Trfase_major"/>
</dbReference>
<keyword evidence="5 7" id="KW-0456">Lyase</keyword>
<dbReference type="PANTHER" id="PTHR43321">
    <property type="entry name" value="GLUTAMATE DECARBOXYLASE"/>
    <property type="match status" value="1"/>
</dbReference>
<dbReference type="GO" id="GO:0006538">
    <property type="term" value="P:L-glutamate catabolic process"/>
    <property type="evidence" value="ECO:0007669"/>
    <property type="project" value="TreeGrafter"/>
</dbReference>
<dbReference type="Pfam" id="PF00282">
    <property type="entry name" value="Pyridoxal_deC"/>
    <property type="match status" value="1"/>
</dbReference>
<dbReference type="Proteomes" id="UP000054498">
    <property type="component" value="Unassembled WGS sequence"/>
</dbReference>
<dbReference type="PANTHER" id="PTHR43321:SF3">
    <property type="entry name" value="GLUTAMATE DECARBOXYLASE"/>
    <property type="match status" value="1"/>
</dbReference>
<keyword evidence="9" id="KW-1185">Reference proteome</keyword>
<dbReference type="OrthoDB" id="5152799at2759"/>
<comment type="cofactor">
    <cofactor evidence="1 7">
        <name>pyridoxal 5'-phosphate</name>
        <dbReference type="ChEBI" id="CHEBI:597326"/>
    </cofactor>
</comment>